<feature type="region of interest" description="Disordered" evidence="1">
    <location>
        <begin position="1"/>
        <end position="40"/>
    </location>
</feature>
<evidence type="ECO:0008006" key="4">
    <source>
        <dbReference type="Google" id="ProtNLM"/>
    </source>
</evidence>
<dbReference type="EMBL" id="SGPM01000455">
    <property type="protein sequence ID" value="THH21312.1"/>
    <property type="molecule type" value="Genomic_DNA"/>
</dbReference>
<comment type="caution">
    <text evidence="2">The sequence shown here is derived from an EMBL/GenBank/DDBJ whole genome shotgun (WGS) entry which is preliminary data.</text>
</comment>
<dbReference type="AlphaFoldDB" id="A0A4S4M7N2"/>
<organism evidence="2 3">
    <name type="scientific">Antrodiella citrinella</name>
    <dbReference type="NCBI Taxonomy" id="2447956"/>
    <lineage>
        <taxon>Eukaryota</taxon>
        <taxon>Fungi</taxon>
        <taxon>Dikarya</taxon>
        <taxon>Basidiomycota</taxon>
        <taxon>Agaricomycotina</taxon>
        <taxon>Agaricomycetes</taxon>
        <taxon>Polyporales</taxon>
        <taxon>Steccherinaceae</taxon>
        <taxon>Antrodiella</taxon>
    </lineage>
</organism>
<name>A0A4S4M7N2_9APHY</name>
<feature type="compositionally biased region" description="Low complexity" evidence="1">
    <location>
        <begin position="1"/>
        <end position="17"/>
    </location>
</feature>
<feature type="compositionally biased region" description="Gly residues" evidence="1">
    <location>
        <begin position="30"/>
        <end position="40"/>
    </location>
</feature>
<evidence type="ECO:0000313" key="2">
    <source>
        <dbReference type="EMBL" id="THH21312.1"/>
    </source>
</evidence>
<sequence>MDAFTSTVTAPVTTTPPQEVDMPSDYESGSPGGSNGCIIA</sequence>
<proteinExistence type="predicted"/>
<keyword evidence="3" id="KW-1185">Reference proteome</keyword>
<evidence type="ECO:0000256" key="1">
    <source>
        <dbReference type="SAM" id="MobiDB-lite"/>
    </source>
</evidence>
<reference evidence="2 3" key="1">
    <citation type="submission" date="2019-02" db="EMBL/GenBank/DDBJ databases">
        <title>Genome sequencing of the rare red list fungi Antrodiella citrinella (Flaviporus citrinellus).</title>
        <authorList>
            <person name="Buettner E."/>
            <person name="Kellner H."/>
        </authorList>
    </citation>
    <scope>NUCLEOTIDE SEQUENCE [LARGE SCALE GENOMIC DNA]</scope>
    <source>
        <strain evidence="2 3">DSM 108506</strain>
    </source>
</reference>
<accession>A0A4S4M7N2</accession>
<dbReference type="Proteomes" id="UP000308730">
    <property type="component" value="Unassembled WGS sequence"/>
</dbReference>
<protein>
    <recommendedName>
        <fullName evidence="4">Fungal mating-type pheromone</fullName>
    </recommendedName>
</protein>
<gene>
    <name evidence="2" type="ORF">EUX98_g8408</name>
</gene>
<evidence type="ECO:0000313" key="3">
    <source>
        <dbReference type="Proteomes" id="UP000308730"/>
    </source>
</evidence>